<dbReference type="AlphaFoldDB" id="A0AAP0E6N9"/>
<evidence type="ECO:0000259" key="3">
    <source>
        <dbReference type="Pfam" id="PF00294"/>
    </source>
</evidence>
<evidence type="ECO:0000313" key="4">
    <source>
        <dbReference type="EMBL" id="KAK9087596.1"/>
    </source>
</evidence>
<dbReference type="InterPro" id="IPR052562">
    <property type="entry name" value="Ketohexokinase-related"/>
</dbReference>
<evidence type="ECO:0000313" key="5">
    <source>
        <dbReference type="Proteomes" id="UP001420932"/>
    </source>
</evidence>
<sequence length="184" mass="19888">MLFALPNFLRQAFTEAPSISNALVSFLLKLPNIRFVIVTLGEEGSMMIERSVHDSQSEEMDVDYLLDSLKQRVDNSNPMPECVSSKPNMRLTAQGIGAVRGRFLLGTAEKIPSSELVDTTGAGDAFIGAVLYAICAGMPPEQMLPFAATVAARGCRALGARSGLPWRTDPSLARFFNQAKHGTP</sequence>
<evidence type="ECO:0000256" key="1">
    <source>
        <dbReference type="ARBA" id="ARBA00022679"/>
    </source>
</evidence>
<protein>
    <recommendedName>
        <fullName evidence="3">Carbohydrate kinase PfkB domain-containing protein</fullName>
    </recommendedName>
</protein>
<proteinExistence type="predicted"/>
<dbReference type="SUPFAM" id="SSF53613">
    <property type="entry name" value="Ribokinase-like"/>
    <property type="match status" value="1"/>
</dbReference>
<name>A0AAP0E6N9_9MAGN</name>
<keyword evidence="2" id="KW-0418">Kinase</keyword>
<dbReference type="PANTHER" id="PTHR42774:SF3">
    <property type="entry name" value="KETOHEXOKINASE"/>
    <property type="match status" value="1"/>
</dbReference>
<dbReference type="GO" id="GO:0016301">
    <property type="term" value="F:kinase activity"/>
    <property type="evidence" value="ECO:0007669"/>
    <property type="project" value="UniProtKB-KW"/>
</dbReference>
<reference evidence="4 5" key="1">
    <citation type="submission" date="2024-01" db="EMBL/GenBank/DDBJ databases">
        <title>Genome assemblies of Stephania.</title>
        <authorList>
            <person name="Yang L."/>
        </authorList>
    </citation>
    <scope>NUCLEOTIDE SEQUENCE [LARGE SCALE GENOMIC DNA]</scope>
    <source>
        <strain evidence="4">YNDBR</strain>
        <tissue evidence="4">Leaf</tissue>
    </source>
</reference>
<keyword evidence="1" id="KW-0808">Transferase</keyword>
<accession>A0AAP0E6N9</accession>
<evidence type="ECO:0000256" key="2">
    <source>
        <dbReference type="ARBA" id="ARBA00022777"/>
    </source>
</evidence>
<feature type="domain" description="Carbohydrate kinase PfkB" evidence="3">
    <location>
        <begin position="109"/>
        <end position="166"/>
    </location>
</feature>
<dbReference type="PROSITE" id="PS00584">
    <property type="entry name" value="PFKB_KINASES_2"/>
    <property type="match status" value="1"/>
</dbReference>
<dbReference type="Proteomes" id="UP001420932">
    <property type="component" value="Unassembled WGS sequence"/>
</dbReference>
<organism evidence="4 5">
    <name type="scientific">Stephania yunnanensis</name>
    <dbReference type="NCBI Taxonomy" id="152371"/>
    <lineage>
        <taxon>Eukaryota</taxon>
        <taxon>Viridiplantae</taxon>
        <taxon>Streptophyta</taxon>
        <taxon>Embryophyta</taxon>
        <taxon>Tracheophyta</taxon>
        <taxon>Spermatophyta</taxon>
        <taxon>Magnoliopsida</taxon>
        <taxon>Ranunculales</taxon>
        <taxon>Menispermaceae</taxon>
        <taxon>Menispermoideae</taxon>
        <taxon>Cissampelideae</taxon>
        <taxon>Stephania</taxon>
    </lineage>
</organism>
<gene>
    <name evidence="4" type="ORF">Syun_029990</name>
</gene>
<dbReference type="EMBL" id="JBBNAF010000013">
    <property type="protein sequence ID" value="KAK9087596.1"/>
    <property type="molecule type" value="Genomic_DNA"/>
</dbReference>
<comment type="caution">
    <text evidence="4">The sequence shown here is derived from an EMBL/GenBank/DDBJ whole genome shotgun (WGS) entry which is preliminary data.</text>
</comment>
<dbReference type="PANTHER" id="PTHR42774">
    <property type="entry name" value="PHOSPHOTRANSFERASE SYSTEM TRANSPORT PROTEIN"/>
    <property type="match status" value="1"/>
</dbReference>
<dbReference type="InterPro" id="IPR029056">
    <property type="entry name" value="Ribokinase-like"/>
</dbReference>
<dbReference type="Gene3D" id="3.40.1190.20">
    <property type="match status" value="1"/>
</dbReference>
<dbReference type="InterPro" id="IPR011611">
    <property type="entry name" value="PfkB_dom"/>
</dbReference>
<keyword evidence="5" id="KW-1185">Reference proteome</keyword>
<dbReference type="InterPro" id="IPR002173">
    <property type="entry name" value="Carboh/pur_kinase_PfkB_CS"/>
</dbReference>
<dbReference type="Pfam" id="PF00294">
    <property type="entry name" value="PfkB"/>
    <property type="match status" value="1"/>
</dbReference>